<organism evidence="2 3">
    <name type="scientific">Streptomyces griseus subsp. griseus (strain JCM 4626 / CBS 651.72 / NBRC 13350 / KCC S-0626 / ISP 5235)</name>
    <dbReference type="NCBI Taxonomy" id="455632"/>
    <lineage>
        <taxon>Bacteria</taxon>
        <taxon>Bacillati</taxon>
        <taxon>Actinomycetota</taxon>
        <taxon>Actinomycetes</taxon>
        <taxon>Kitasatosporales</taxon>
        <taxon>Streptomycetaceae</taxon>
        <taxon>Streptomyces</taxon>
    </lineage>
</organism>
<reference evidence="3" key="1">
    <citation type="journal article" date="2008" name="J. Bacteriol.">
        <title>Genome sequence of the streptomycin-producing microorganism Streptomyces griseus IFO 13350.</title>
        <authorList>
            <person name="Ohnishi Y."/>
            <person name="Ishikawa J."/>
            <person name="Hara H."/>
            <person name="Suzuki H."/>
            <person name="Ikenoya M."/>
            <person name="Ikeda H."/>
            <person name="Yamashita A."/>
            <person name="Hattori M."/>
            <person name="Horinouchi S."/>
        </authorList>
    </citation>
    <scope>NUCLEOTIDE SEQUENCE [LARGE SCALE GENOMIC DNA]</scope>
    <source>
        <strain evidence="3">JCM 4626 / NBRC 13350</strain>
    </source>
</reference>
<dbReference type="KEGG" id="sgr:SGR_642"/>
<dbReference type="EMBL" id="AP009493">
    <property type="protein sequence ID" value="BAG17471.1"/>
    <property type="molecule type" value="Genomic_DNA"/>
</dbReference>
<name>B1VRQ3_STRGG</name>
<accession>B1VRQ3</accession>
<evidence type="ECO:0000256" key="1">
    <source>
        <dbReference type="SAM" id="MobiDB-lite"/>
    </source>
</evidence>
<dbReference type="Proteomes" id="UP000001685">
    <property type="component" value="Chromosome"/>
</dbReference>
<evidence type="ECO:0000313" key="2">
    <source>
        <dbReference type="EMBL" id="BAG17471.1"/>
    </source>
</evidence>
<evidence type="ECO:0000313" key="3">
    <source>
        <dbReference type="Proteomes" id="UP000001685"/>
    </source>
</evidence>
<protein>
    <submittedName>
        <fullName evidence="2">Uncharacterized protein</fullName>
    </submittedName>
</protein>
<feature type="region of interest" description="Disordered" evidence="1">
    <location>
        <begin position="1"/>
        <end position="33"/>
    </location>
</feature>
<dbReference type="HOGENOM" id="CLU_2738295_0_0_11"/>
<proteinExistence type="predicted"/>
<sequence length="71" mass="8188">MRRHPGLLQPVQLVHHGHRNSNTNRARKTGRREEVSVGLVVPAALYRLPARRDTQHILEETVYVLAPPHER</sequence>
<feature type="compositionally biased region" description="Basic residues" evidence="1">
    <location>
        <begin position="15"/>
        <end position="30"/>
    </location>
</feature>
<dbReference type="AlphaFoldDB" id="B1VRQ3"/>
<gene>
    <name evidence="2" type="ordered locus">SGR_642</name>
</gene>